<sequence>MGESERARKAETLRPDSHSHHQVTWPLPLGSGQVWDNSDDPCTCNYRGRVGSLMFEGGQTQRDAVIITICPTLSSGWFEIMRGQFQ</sequence>
<feature type="compositionally biased region" description="Basic and acidic residues" evidence="1">
    <location>
        <begin position="1"/>
        <end position="19"/>
    </location>
</feature>
<evidence type="ECO:0000256" key="1">
    <source>
        <dbReference type="SAM" id="MobiDB-lite"/>
    </source>
</evidence>
<reference evidence="2 3" key="1">
    <citation type="journal article" date="2019" name="Sci. Rep.">
        <title>Orb-weaving spider Araneus ventricosus genome elucidates the spidroin gene catalogue.</title>
        <authorList>
            <person name="Kono N."/>
            <person name="Nakamura H."/>
            <person name="Ohtoshi R."/>
            <person name="Moran D.A.P."/>
            <person name="Shinohara A."/>
            <person name="Yoshida Y."/>
            <person name="Fujiwara M."/>
            <person name="Mori M."/>
            <person name="Tomita M."/>
            <person name="Arakawa K."/>
        </authorList>
    </citation>
    <scope>NUCLEOTIDE SEQUENCE [LARGE SCALE GENOMIC DNA]</scope>
</reference>
<gene>
    <name evidence="2" type="ORF">AVEN_99668_1</name>
</gene>
<proteinExistence type="predicted"/>
<dbReference type="Proteomes" id="UP000499080">
    <property type="component" value="Unassembled WGS sequence"/>
</dbReference>
<comment type="caution">
    <text evidence="2">The sequence shown here is derived from an EMBL/GenBank/DDBJ whole genome shotgun (WGS) entry which is preliminary data.</text>
</comment>
<name>A0A4Y2DLZ8_ARAVE</name>
<dbReference type="EMBL" id="BGPR01000394">
    <property type="protein sequence ID" value="GBM17791.1"/>
    <property type="molecule type" value="Genomic_DNA"/>
</dbReference>
<evidence type="ECO:0000313" key="2">
    <source>
        <dbReference type="EMBL" id="GBM17791.1"/>
    </source>
</evidence>
<accession>A0A4Y2DLZ8</accession>
<organism evidence="2 3">
    <name type="scientific">Araneus ventricosus</name>
    <name type="common">Orbweaver spider</name>
    <name type="synonym">Epeira ventricosa</name>
    <dbReference type="NCBI Taxonomy" id="182803"/>
    <lineage>
        <taxon>Eukaryota</taxon>
        <taxon>Metazoa</taxon>
        <taxon>Ecdysozoa</taxon>
        <taxon>Arthropoda</taxon>
        <taxon>Chelicerata</taxon>
        <taxon>Arachnida</taxon>
        <taxon>Araneae</taxon>
        <taxon>Araneomorphae</taxon>
        <taxon>Entelegynae</taxon>
        <taxon>Araneoidea</taxon>
        <taxon>Araneidae</taxon>
        <taxon>Araneus</taxon>
    </lineage>
</organism>
<dbReference type="AlphaFoldDB" id="A0A4Y2DLZ8"/>
<protein>
    <submittedName>
        <fullName evidence="2">Uncharacterized protein</fullName>
    </submittedName>
</protein>
<feature type="region of interest" description="Disordered" evidence="1">
    <location>
        <begin position="1"/>
        <end position="22"/>
    </location>
</feature>
<keyword evidence="3" id="KW-1185">Reference proteome</keyword>
<evidence type="ECO:0000313" key="3">
    <source>
        <dbReference type="Proteomes" id="UP000499080"/>
    </source>
</evidence>